<organism evidence="2 3">
    <name type="scientific">Stylonychia lemnae</name>
    <name type="common">Ciliate</name>
    <dbReference type="NCBI Taxonomy" id="5949"/>
    <lineage>
        <taxon>Eukaryota</taxon>
        <taxon>Sar</taxon>
        <taxon>Alveolata</taxon>
        <taxon>Ciliophora</taxon>
        <taxon>Intramacronucleata</taxon>
        <taxon>Spirotrichea</taxon>
        <taxon>Stichotrichia</taxon>
        <taxon>Sporadotrichida</taxon>
        <taxon>Oxytrichidae</taxon>
        <taxon>Stylonychinae</taxon>
        <taxon>Stylonychia</taxon>
    </lineage>
</organism>
<evidence type="ECO:0000313" key="2">
    <source>
        <dbReference type="EMBL" id="CDW78715.1"/>
    </source>
</evidence>
<dbReference type="AlphaFoldDB" id="A0A078A8W3"/>
<dbReference type="InParanoid" id="A0A078A8W3"/>
<accession>A0A078A8W3</accession>
<sequence>MLDQLYNVIKLFDSHQISFNEAEISIETESLLHAFVGSFDQFIASCLQVSYLTLNTQNKVHLRQANQTVSYTRLANGEEKMNAFVLVLSIISQRLALSILNTELLNQADFRMQIFRQRNGQSVHKLLNKCQTISRSPHCFRSSTQPQRNSSFEKRIHLSPNIFGNLEQCRKILELLVDEVFRPGISHSLKKQSNRVGNEFQDIIGRLQYQDCMDAKNFQDKKQDLGELAIDLHLDVRNLIGLAKLKRFTAIHLDRTIRESAPPDQDLLPGSLDLRTQTIQVGILKLWLDSIATDSFELGRLYDRATRMYAACDREHMHRNDRFKQAVAALLDEAGLFNADDKAEEKKESKGIRQGDPSLDESRRSHFNQPGGQSRLKQSQSVEKHRARKGGLLQPQERHGRSLGATSSINEDDSQGKDGSRKEKQDNTSGNLQLNASVNSFISVHSNQMLTPSDGNMDEDKDEAQKEEGSDKKGL</sequence>
<dbReference type="Proteomes" id="UP000039865">
    <property type="component" value="Unassembled WGS sequence"/>
</dbReference>
<feature type="compositionally biased region" description="Basic and acidic residues" evidence="1">
    <location>
        <begin position="463"/>
        <end position="475"/>
    </location>
</feature>
<protein>
    <submittedName>
        <fullName evidence="2">Uncharacterized protein</fullName>
    </submittedName>
</protein>
<feature type="region of interest" description="Disordered" evidence="1">
    <location>
        <begin position="341"/>
        <end position="475"/>
    </location>
</feature>
<dbReference type="EMBL" id="CCKQ01007356">
    <property type="protein sequence ID" value="CDW78715.1"/>
    <property type="molecule type" value="Genomic_DNA"/>
</dbReference>
<feature type="compositionally biased region" description="Polar residues" evidence="1">
    <location>
        <begin position="427"/>
        <end position="454"/>
    </location>
</feature>
<feature type="compositionally biased region" description="Polar residues" evidence="1">
    <location>
        <begin position="367"/>
        <end position="381"/>
    </location>
</feature>
<evidence type="ECO:0000313" key="3">
    <source>
        <dbReference type="Proteomes" id="UP000039865"/>
    </source>
</evidence>
<proteinExistence type="predicted"/>
<feature type="compositionally biased region" description="Basic and acidic residues" evidence="1">
    <location>
        <begin position="341"/>
        <end position="353"/>
    </location>
</feature>
<evidence type="ECO:0000256" key="1">
    <source>
        <dbReference type="SAM" id="MobiDB-lite"/>
    </source>
</evidence>
<keyword evidence="3" id="KW-1185">Reference proteome</keyword>
<feature type="compositionally biased region" description="Basic and acidic residues" evidence="1">
    <location>
        <begin position="414"/>
        <end position="426"/>
    </location>
</feature>
<name>A0A078A8W3_STYLE</name>
<reference evidence="2 3" key="1">
    <citation type="submission" date="2014-06" db="EMBL/GenBank/DDBJ databases">
        <authorList>
            <person name="Swart Estienne"/>
        </authorList>
    </citation>
    <scope>NUCLEOTIDE SEQUENCE [LARGE SCALE GENOMIC DNA]</scope>
    <source>
        <strain evidence="2 3">130c</strain>
    </source>
</reference>
<gene>
    <name evidence="2" type="primary">Contig13462.g14361</name>
    <name evidence="2" type="ORF">STYLEM_7698</name>
</gene>